<dbReference type="GO" id="GO:0005886">
    <property type="term" value="C:plasma membrane"/>
    <property type="evidence" value="ECO:0007669"/>
    <property type="project" value="InterPro"/>
</dbReference>
<comment type="caution">
    <text evidence="6">The sequence shown here is derived from an EMBL/GenBank/DDBJ whole genome shotgun (WGS) entry which is preliminary data.</text>
</comment>
<dbReference type="InterPro" id="IPR001972">
    <property type="entry name" value="Stomatin_HflK_fam"/>
</dbReference>
<dbReference type="SMART" id="SM00244">
    <property type="entry name" value="PHB"/>
    <property type="match status" value="1"/>
</dbReference>
<name>A0A8J2RZH1_9CRUS</name>
<keyword evidence="7" id="KW-1185">Reference proteome</keyword>
<comment type="subcellular location">
    <subcellularLocation>
        <location evidence="1">Membrane</location>
    </subcellularLocation>
</comment>
<dbReference type="InterPro" id="IPR018080">
    <property type="entry name" value="Band_7/stomatin-like_CS"/>
</dbReference>
<evidence type="ECO:0000256" key="3">
    <source>
        <dbReference type="ARBA" id="ARBA00023136"/>
    </source>
</evidence>
<feature type="transmembrane region" description="Helical" evidence="4">
    <location>
        <begin position="185"/>
        <end position="206"/>
    </location>
</feature>
<dbReference type="CDD" id="cd03403">
    <property type="entry name" value="SPFH_stomatin"/>
    <property type="match status" value="1"/>
</dbReference>
<proteinExistence type="inferred from homology"/>
<dbReference type="SUPFAM" id="SSF117892">
    <property type="entry name" value="Band 7/SPFH domain"/>
    <property type="match status" value="1"/>
</dbReference>
<dbReference type="InterPro" id="IPR036013">
    <property type="entry name" value="Band_7/SPFH_dom_sf"/>
</dbReference>
<dbReference type="PRINTS" id="PR00721">
    <property type="entry name" value="STOMATIN"/>
</dbReference>
<dbReference type="Gene3D" id="6.10.250.2090">
    <property type="match status" value="1"/>
</dbReference>
<protein>
    <recommendedName>
        <fullName evidence="5">Band 7 domain-containing protein</fullName>
    </recommendedName>
</protein>
<keyword evidence="4" id="KW-0812">Transmembrane</keyword>
<sequence>MFALELASVPVTSSFSDRFGAGGGSGANGDEAASSIPPEFRSKYSTSFADYPQPLSDPVRTRIWGPPIVRGSVGKPFSLRFYLLKLMRRRYSYGAIDENVFFTWLCVRVRSVFNVSRANFNSPIGFDQDLMIFFAVPCVNRFQPKKSYRVSFNSRETCPCRVIRNLISPIFLYLTADPGGPGICAFILTLFSFLLILATFPLSLCFSVKVVQEYERAVIFRLGRLLKGGARGPGIFFIVPCIDTYRKVDLRTVSFDVPPQEILSRDSVTVAVDAVVYYRVQNPTIAVSNVENFSHSTRLLAATTLRNVLGTKNLAEILSERETISHTMQSSLDEATDPWGVKVERVEIKDVRLPVQLQRAMAAEAEAAREARAKVIAAEGEQKASRALRDAAEVIAESPAALQLRYLQTLNTISAEKNSTIIFPLPIDILKHFIKPGKVDKYDL</sequence>
<evidence type="ECO:0000313" key="7">
    <source>
        <dbReference type="Proteomes" id="UP000789390"/>
    </source>
</evidence>
<dbReference type="Pfam" id="PF01145">
    <property type="entry name" value="Band_7"/>
    <property type="match status" value="1"/>
</dbReference>
<keyword evidence="4" id="KW-1133">Transmembrane helix</keyword>
<reference evidence="6" key="1">
    <citation type="submission" date="2021-11" db="EMBL/GenBank/DDBJ databases">
        <authorList>
            <person name="Schell T."/>
        </authorList>
    </citation>
    <scope>NUCLEOTIDE SEQUENCE</scope>
    <source>
        <strain evidence="6">M5</strain>
    </source>
</reference>
<evidence type="ECO:0000259" key="5">
    <source>
        <dbReference type="SMART" id="SM00244"/>
    </source>
</evidence>
<evidence type="ECO:0000256" key="2">
    <source>
        <dbReference type="ARBA" id="ARBA00008164"/>
    </source>
</evidence>
<dbReference type="PROSITE" id="PS01270">
    <property type="entry name" value="BAND_7"/>
    <property type="match status" value="1"/>
</dbReference>
<dbReference type="EMBL" id="CAKKLH010000283">
    <property type="protein sequence ID" value="CAH0108382.1"/>
    <property type="molecule type" value="Genomic_DNA"/>
</dbReference>
<dbReference type="AlphaFoldDB" id="A0A8J2RZH1"/>
<evidence type="ECO:0000256" key="4">
    <source>
        <dbReference type="SAM" id="Phobius"/>
    </source>
</evidence>
<dbReference type="InterPro" id="IPR043202">
    <property type="entry name" value="Band-7_stomatin-like"/>
</dbReference>
<feature type="domain" description="Band 7" evidence="5">
    <location>
        <begin position="206"/>
        <end position="365"/>
    </location>
</feature>
<evidence type="ECO:0000313" key="6">
    <source>
        <dbReference type="EMBL" id="CAH0108382.1"/>
    </source>
</evidence>
<dbReference type="PANTHER" id="PTHR10264">
    <property type="entry name" value="BAND 7 PROTEIN-RELATED"/>
    <property type="match status" value="1"/>
</dbReference>
<dbReference type="FunFam" id="3.30.479.30:FF:000002">
    <property type="entry name" value="band 7 protein AGAP004871"/>
    <property type="match status" value="1"/>
</dbReference>
<dbReference type="InterPro" id="IPR001107">
    <property type="entry name" value="Band_7"/>
</dbReference>
<dbReference type="Gene3D" id="3.30.479.30">
    <property type="entry name" value="Band 7 domain"/>
    <property type="match status" value="1"/>
</dbReference>
<dbReference type="OrthoDB" id="2105077at2759"/>
<evidence type="ECO:0000256" key="1">
    <source>
        <dbReference type="ARBA" id="ARBA00004370"/>
    </source>
</evidence>
<comment type="similarity">
    <text evidence="2">Belongs to the band 7/mec-2 family.</text>
</comment>
<dbReference type="PANTHER" id="PTHR10264:SF19">
    <property type="entry name" value="AT06885P-RELATED"/>
    <property type="match status" value="1"/>
</dbReference>
<accession>A0A8J2RZH1</accession>
<dbReference type="Proteomes" id="UP000789390">
    <property type="component" value="Unassembled WGS sequence"/>
</dbReference>
<keyword evidence="3 4" id="KW-0472">Membrane</keyword>
<organism evidence="6 7">
    <name type="scientific">Daphnia galeata</name>
    <dbReference type="NCBI Taxonomy" id="27404"/>
    <lineage>
        <taxon>Eukaryota</taxon>
        <taxon>Metazoa</taxon>
        <taxon>Ecdysozoa</taxon>
        <taxon>Arthropoda</taxon>
        <taxon>Crustacea</taxon>
        <taxon>Branchiopoda</taxon>
        <taxon>Diplostraca</taxon>
        <taxon>Cladocera</taxon>
        <taxon>Anomopoda</taxon>
        <taxon>Daphniidae</taxon>
        <taxon>Daphnia</taxon>
    </lineage>
</organism>
<gene>
    <name evidence="6" type="ORF">DGAL_LOCUS11759</name>
</gene>